<keyword evidence="1" id="KW-0812">Transmembrane</keyword>
<sequence length="55" mass="6138">MTEAGIEIFIATGVTLAMTIAIYFGERAHRYNLAKKGKTWGTYGFRYEGTGHEHA</sequence>
<dbReference type="AlphaFoldDB" id="A0A128A5E8"/>
<proteinExistence type="predicted"/>
<gene>
    <name evidence="2" type="ORF">NDEV_1785</name>
</gene>
<dbReference type="Proteomes" id="UP000196239">
    <property type="component" value="Chromosome 1"/>
</dbReference>
<evidence type="ECO:0000313" key="3">
    <source>
        <dbReference type="Proteomes" id="UP000196239"/>
    </source>
</evidence>
<feature type="transmembrane region" description="Helical" evidence="1">
    <location>
        <begin position="6"/>
        <end position="25"/>
    </location>
</feature>
<reference evidence="3" key="1">
    <citation type="submission" date="2015-10" db="EMBL/GenBank/DDBJ databases">
        <authorList>
            <person name="Lehtovirta-Morley L.E."/>
            <person name="Vieille C."/>
        </authorList>
    </citation>
    <scope>NUCLEOTIDE SEQUENCE [LARGE SCALE GENOMIC DNA]</scope>
</reference>
<evidence type="ECO:0000256" key="1">
    <source>
        <dbReference type="SAM" id="Phobius"/>
    </source>
</evidence>
<name>A0A128A5E8_9ARCH</name>
<keyword evidence="1" id="KW-1133">Transmembrane helix</keyword>
<keyword evidence="1" id="KW-0472">Membrane</keyword>
<keyword evidence="3" id="KW-1185">Reference proteome</keyword>
<accession>A0A128A5E8</accession>
<evidence type="ECO:0000313" key="2">
    <source>
        <dbReference type="EMBL" id="CUR52547.1"/>
    </source>
</evidence>
<protein>
    <submittedName>
        <fullName evidence="2">Uncharacterized protein</fullName>
    </submittedName>
</protein>
<dbReference type="EMBL" id="LN890280">
    <property type="protein sequence ID" value="CUR52547.1"/>
    <property type="molecule type" value="Genomic_DNA"/>
</dbReference>
<dbReference type="KEGG" id="ndv:NDEV_1785"/>
<organism evidence="2 3">
    <name type="scientific">Nitrosotalea devaniterrae</name>
    <dbReference type="NCBI Taxonomy" id="1078905"/>
    <lineage>
        <taxon>Archaea</taxon>
        <taxon>Nitrososphaerota</taxon>
        <taxon>Nitrososphaeria</taxon>
        <taxon>Nitrosotaleales</taxon>
        <taxon>Nitrosotaleaceae</taxon>
        <taxon>Nitrosotalea</taxon>
    </lineage>
</organism>